<dbReference type="AlphaFoldDB" id="A0AA39NWW7"/>
<evidence type="ECO:0000256" key="1">
    <source>
        <dbReference type="SAM" id="MobiDB-lite"/>
    </source>
</evidence>
<organism evidence="2 3">
    <name type="scientific">Armillaria luteobubalina</name>
    <dbReference type="NCBI Taxonomy" id="153913"/>
    <lineage>
        <taxon>Eukaryota</taxon>
        <taxon>Fungi</taxon>
        <taxon>Dikarya</taxon>
        <taxon>Basidiomycota</taxon>
        <taxon>Agaricomycotina</taxon>
        <taxon>Agaricomycetes</taxon>
        <taxon>Agaricomycetidae</taxon>
        <taxon>Agaricales</taxon>
        <taxon>Marasmiineae</taxon>
        <taxon>Physalacriaceae</taxon>
        <taxon>Armillaria</taxon>
    </lineage>
</organism>
<accession>A0AA39NWW7</accession>
<evidence type="ECO:0000313" key="2">
    <source>
        <dbReference type="EMBL" id="KAK0472913.1"/>
    </source>
</evidence>
<dbReference type="EMBL" id="JAUEPU010000239">
    <property type="protein sequence ID" value="KAK0472913.1"/>
    <property type="molecule type" value="Genomic_DNA"/>
</dbReference>
<protein>
    <submittedName>
        <fullName evidence="2">Uncharacterized protein</fullName>
    </submittedName>
</protein>
<gene>
    <name evidence="2" type="ORF">EDD18DRAFT_1228650</name>
</gene>
<reference evidence="2" key="1">
    <citation type="submission" date="2023-06" db="EMBL/GenBank/DDBJ databases">
        <authorList>
            <consortium name="Lawrence Berkeley National Laboratory"/>
            <person name="Ahrendt S."/>
            <person name="Sahu N."/>
            <person name="Indic B."/>
            <person name="Wong-Bajracharya J."/>
            <person name="Merenyi Z."/>
            <person name="Ke H.-M."/>
            <person name="Monk M."/>
            <person name="Kocsube S."/>
            <person name="Drula E."/>
            <person name="Lipzen A."/>
            <person name="Balint B."/>
            <person name="Henrissat B."/>
            <person name="Andreopoulos B."/>
            <person name="Martin F.M."/>
            <person name="Harder C.B."/>
            <person name="Rigling D."/>
            <person name="Ford K.L."/>
            <person name="Foster G.D."/>
            <person name="Pangilinan J."/>
            <person name="Papanicolaou A."/>
            <person name="Barry K."/>
            <person name="LaButti K."/>
            <person name="Viragh M."/>
            <person name="Koriabine M."/>
            <person name="Yan M."/>
            <person name="Riley R."/>
            <person name="Champramary S."/>
            <person name="Plett K.L."/>
            <person name="Tsai I.J."/>
            <person name="Slot J."/>
            <person name="Sipos G."/>
            <person name="Plett J."/>
            <person name="Nagy L.G."/>
            <person name="Grigoriev I.V."/>
        </authorList>
    </citation>
    <scope>NUCLEOTIDE SEQUENCE</scope>
    <source>
        <strain evidence="2">HWK02</strain>
    </source>
</reference>
<comment type="caution">
    <text evidence="2">The sequence shown here is derived from an EMBL/GenBank/DDBJ whole genome shotgun (WGS) entry which is preliminary data.</text>
</comment>
<feature type="non-terminal residue" evidence="2">
    <location>
        <position position="1"/>
    </location>
</feature>
<sequence>MAVSINSRQIPVDPHLCRKWPVPINSRLAPVDCPPPIKWLSTTSLRRRPPSQPLTVHPSTSHPPSRLIIDHLRRHPSFPHTHPSITSMRIPSVGVSHPRAVLPHSLRAHHSSTLPSSRSIHIRTDFSPSRIRVRTPSIVDIRRLQCSILVHTFAILSDPM</sequence>
<dbReference type="Proteomes" id="UP001175228">
    <property type="component" value="Unassembled WGS sequence"/>
</dbReference>
<name>A0AA39NWW7_9AGAR</name>
<evidence type="ECO:0000313" key="3">
    <source>
        <dbReference type="Proteomes" id="UP001175228"/>
    </source>
</evidence>
<feature type="compositionally biased region" description="Polar residues" evidence="1">
    <location>
        <begin position="53"/>
        <end position="63"/>
    </location>
</feature>
<keyword evidence="3" id="KW-1185">Reference proteome</keyword>
<feature type="region of interest" description="Disordered" evidence="1">
    <location>
        <begin position="41"/>
        <end position="63"/>
    </location>
</feature>
<proteinExistence type="predicted"/>